<dbReference type="SUPFAM" id="SSF47986">
    <property type="entry name" value="DEATH domain"/>
    <property type="match status" value="1"/>
</dbReference>
<dbReference type="GeneID" id="109592451"/>
<feature type="domain" description="Death" evidence="1">
    <location>
        <begin position="30"/>
        <end position="104"/>
    </location>
</feature>
<accession>A0AAN0K271</accession>
<dbReference type="InterPro" id="IPR000488">
    <property type="entry name" value="Death_dom"/>
</dbReference>
<evidence type="ECO:0000313" key="3">
    <source>
        <dbReference type="Proteomes" id="UP000007879"/>
    </source>
</evidence>
<dbReference type="AlphaFoldDB" id="A0AAN0K271"/>
<evidence type="ECO:0000259" key="1">
    <source>
        <dbReference type="PROSITE" id="PS50017"/>
    </source>
</evidence>
<dbReference type="KEGG" id="aqu:109592451"/>
<dbReference type="RefSeq" id="XP_019863443.1">
    <property type="nucleotide sequence ID" value="XM_020007884.1"/>
</dbReference>
<dbReference type="Gene3D" id="1.10.533.10">
    <property type="entry name" value="Death Domain, Fas"/>
    <property type="match status" value="1"/>
</dbReference>
<reference evidence="2" key="2">
    <citation type="submission" date="2024-06" db="UniProtKB">
        <authorList>
            <consortium name="EnsemblMetazoa"/>
        </authorList>
    </citation>
    <scope>IDENTIFICATION</scope>
</reference>
<dbReference type="InterPro" id="IPR011029">
    <property type="entry name" value="DEATH-like_dom_sf"/>
</dbReference>
<dbReference type="PROSITE" id="PS50017">
    <property type="entry name" value="DEATH_DOMAIN"/>
    <property type="match status" value="1"/>
</dbReference>
<keyword evidence="3" id="KW-1185">Reference proteome</keyword>
<dbReference type="GO" id="GO:0007165">
    <property type="term" value="P:signal transduction"/>
    <property type="evidence" value="ECO:0007669"/>
    <property type="project" value="InterPro"/>
</dbReference>
<dbReference type="Proteomes" id="UP000007879">
    <property type="component" value="Unassembled WGS sequence"/>
</dbReference>
<name>A0AAN0K271_AMPQE</name>
<reference evidence="3" key="1">
    <citation type="journal article" date="2010" name="Nature">
        <title>The Amphimedon queenslandica genome and the evolution of animal complexity.</title>
        <authorList>
            <person name="Srivastava M."/>
            <person name="Simakov O."/>
            <person name="Chapman J."/>
            <person name="Fahey B."/>
            <person name="Gauthier M.E."/>
            <person name="Mitros T."/>
            <person name="Richards G.S."/>
            <person name="Conaco C."/>
            <person name="Dacre M."/>
            <person name="Hellsten U."/>
            <person name="Larroux C."/>
            <person name="Putnam N.H."/>
            <person name="Stanke M."/>
            <person name="Adamska M."/>
            <person name="Darling A."/>
            <person name="Degnan S.M."/>
            <person name="Oakley T.H."/>
            <person name="Plachetzki D.C."/>
            <person name="Zhai Y."/>
            <person name="Adamski M."/>
            <person name="Calcino A."/>
            <person name="Cummins S.F."/>
            <person name="Goodstein D.M."/>
            <person name="Harris C."/>
            <person name="Jackson D.J."/>
            <person name="Leys S.P."/>
            <person name="Shu S."/>
            <person name="Woodcroft B.J."/>
            <person name="Vervoort M."/>
            <person name="Kosik K.S."/>
            <person name="Manning G."/>
            <person name="Degnan B.M."/>
            <person name="Rokhsar D.S."/>
        </authorList>
    </citation>
    <scope>NUCLEOTIDE SEQUENCE [LARGE SCALE GENOMIC DNA]</scope>
</reference>
<evidence type="ECO:0000313" key="2">
    <source>
        <dbReference type="EnsemblMetazoa" id="XP_019863443.1"/>
    </source>
</evidence>
<organism evidence="2 3">
    <name type="scientific">Amphimedon queenslandica</name>
    <name type="common">Sponge</name>
    <dbReference type="NCBI Taxonomy" id="400682"/>
    <lineage>
        <taxon>Eukaryota</taxon>
        <taxon>Metazoa</taxon>
        <taxon>Porifera</taxon>
        <taxon>Demospongiae</taxon>
        <taxon>Heteroscleromorpha</taxon>
        <taxon>Haplosclerida</taxon>
        <taxon>Niphatidae</taxon>
        <taxon>Amphimedon</taxon>
    </lineage>
</organism>
<proteinExistence type="predicted"/>
<dbReference type="EnsemblMetazoa" id="XM_020007884.1">
    <property type="protein sequence ID" value="XP_019863443.1"/>
    <property type="gene ID" value="LOC109592451"/>
</dbReference>
<protein>
    <recommendedName>
        <fullName evidence="1">Death domain-containing protein</fullName>
    </recommendedName>
</protein>
<sequence>MEAVGGDTSILNIHDLQQVWTELKEFPLRNWREFGLTAGLYYTTLSNIEANSTKVEDHFMECLSCWLKRKDNVNKQGMPTWRRLEKILEELGEQALADRVRGLSSDAHEEQQVEPVTTSGHSIYLPEYLEDEYFRMTTEFANILKRFVIQIFKEKEKLKDVKMSLVGIRPSRRKEINEVDDETELIQVLRNYCSLRKFPILTTLARDMKMSDITKELNQFEEKRKRLYEEILAKDFAKSAIEYCGTTGSREVTFEVLWPIDRTTLDDFEQFLAAAFRSQDINMLIHLKTVHSSRLTFVCVIPHWLVEEMKDYIVKNGDLFESKGVVEITVDGAIVFSVKHSLEPHQLPS</sequence>